<sequence>MKQEVEIWVNMKCEKCQAEAMAEVVKSGGVDTISVTGKDKHTLAFSGESIDSGRIERLLKKKFRLARLLKVNPVKEKKPEPQSNKQPEPTKKAEPEPANEALKKAETESTKEAPKKTESEQGKVDPGKKEDKVKQEPPKTTPPEPKEQIVIHQHHFFDPMPMYPKEPQIVYQCYVDEPTPWCSIM</sequence>
<dbReference type="EMBL" id="KI392075">
    <property type="protein sequence ID" value="ERN19124.1"/>
    <property type="molecule type" value="Genomic_DNA"/>
</dbReference>
<dbReference type="HOGENOM" id="CLU_1463208_0_0_1"/>
<keyword evidence="3" id="KW-1185">Reference proteome</keyword>
<dbReference type="PANTHER" id="PTHR46932:SF12">
    <property type="entry name" value="HEAVY METAL-ASSOCIATED ISOPRENYLATED PLANT PROTEIN 47"/>
    <property type="match status" value="1"/>
</dbReference>
<dbReference type="AlphaFoldDB" id="U5D9F8"/>
<dbReference type="KEGG" id="atr:18447498"/>
<dbReference type="STRING" id="13333.U5D9F8"/>
<accession>U5D9F8</accession>
<dbReference type="Proteomes" id="UP000017836">
    <property type="component" value="Unassembled WGS sequence"/>
</dbReference>
<gene>
    <name evidence="2" type="ORF">AMTR_s00061p00150060</name>
</gene>
<feature type="region of interest" description="Disordered" evidence="1">
    <location>
        <begin position="72"/>
        <end position="148"/>
    </location>
</feature>
<reference evidence="3" key="1">
    <citation type="journal article" date="2013" name="Science">
        <title>The Amborella genome and the evolution of flowering plants.</title>
        <authorList>
            <consortium name="Amborella Genome Project"/>
        </authorList>
    </citation>
    <scope>NUCLEOTIDE SEQUENCE [LARGE SCALE GENOMIC DNA]</scope>
</reference>
<dbReference type="OMA" id="MMCIADD"/>
<name>U5D9F8_AMBTC</name>
<dbReference type="PANTHER" id="PTHR46932">
    <property type="entry name" value="HEAVY METAL-ASSOCIATED ISOPRENYLATED PLANT PROTEIN 47"/>
    <property type="match status" value="1"/>
</dbReference>
<organism evidence="2 3">
    <name type="scientific">Amborella trichopoda</name>
    <dbReference type="NCBI Taxonomy" id="13333"/>
    <lineage>
        <taxon>Eukaryota</taxon>
        <taxon>Viridiplantae</taxon>
        <taxon>Streptophyta</taxon>
        <taxon>Embryophyta</taxon>
        <taxon>Tracheophyta</taxon>
        <taxon>Spermatophyta</taxon>
        <taxon>Magnoliopsida</taxon>
        <taxon>Amborellales</taxon>
        <taxon>Amborellaceae</taxon>
        <taxon>Amborella</taxon>
    </lineage>
</organism>
<dbReference type="InterPro" id="IPR042885">
    <property type="entry name" value="HIPP47/16"/>
</dbReference>
<proteinExistence type="predicted"/>
<evidence type="ECO:0000313" key="3">
    <source>
        <dbReference type="Proteomes" id="UP000017836"/>
    </source>
</evidence>
<protein>
    <recommendedName>
        <fullName evidence="4">HMA domain-containing protein</fullName>
    </recommendedName>
</protein>
<evidence type="ECO:0008006" key="4">
    <source>
        <dbReference type="Google" id="ProtNLM"/>
    </source>
</evidence>
<evidence type="ECO:0000256" key="1">
    <source>
        <dbReference type="SAM" id="MobiDB-lite"/>
    </source>
</evidence>
<dbReference type="Gene3D" id="3.30.70.100">
    <property type="match status" value="1"/>
</dbReference>
<feature type="compositionally biased region" description="Basic and acidic residues" evidence="1">
    <location>
        <begin position="88"/>
        <end position="137"/>
    </location>
</feature>
<evidence type="ECO:0000313" key="2">
    <source>
        <dbReference type="EMBL" id="ERN19124.1"/>
    </source>
</evidence>
<dbReference type="Gramene" id="ERN19124">
    <property type="protein sequence ID" value="ERN19124"/>
    <property type="gene ID" value="AMTR_s00061p00150060"/>
</dbReference>